<feature type="non-terminal residue" evidence="1">
    <location>
        <position position="1"/>
    </location>
</feature>
<comment type="caution">
    <text evidence="1">The sequence shown here is derived from an EMBL/GenBank/DDBJ whole genome shotgun (WGS) entry which is preliminary data.</text>
</comment>
<evidence type="ECO:0000313" key="3">
    <source>
        <dbReference type="Proteomes" id="UP000681720"/>
    </source>
</evidence>
<evidence type="ECO:0008006" key="4">
    <source>
        <dbReference type="Google" id="ProtNLM"/>
    </source>
</evidence>
<dbReference type="EMBL" id="CAJOBI010138452">
    <property type="protein sequence ID" value="CAF4756548.1"/>
    <property type="molecule type" value="Genomic_DNA"/>
</dbReference>
<evidence type="ECO:0000313" key="2">
    <source>
        <dbReference type="EMBL" id="CAF4756548.1"/>
    </source>
</evidence>
<dbReference type="InterPro" id="IPR011992">
    <property type="entry name" value="EF-hand-dom_pair"/>
</dbReference>
<dbReference type="EMBL" id="CAJOBJ010135011">
    <property type="protein sequence ID" value="CAF4738238.1"/>
    <property type="molecule type" value="Genomic_DNA"/>
</dbReference>
<sequence length="61" mass="7106">KAQFHNAINDMGYKMKDTEFDKLWDKFDTDGFKAVNSDKFTKILTNESIGEEEIKLSNNDE</sequence>
<dbReference type="Proteomes" id="UP000681720">
    <property type="component" value="Unassembled WGS sequence"/>
</dbReference>
<protein>
    <recommendedName>
        <fullName evidence="4">EF-hand domain-containing protein</fullName>
    </recommendedName>
</protein>
<dbReference type="Gene3D" id="1.10.238.10">
    <property type="entry name" value="EF-hand"/>
    <property type="match status" value="1"/>
</dbReference>
<dbReference type="AlphaFoldDB" id="A0A8S3AK66"/>
<organism evidence="1 3">
    <name type="scientific">Rotaria magnacalcarata</name>
    <dbReference type="NCBI Taxonomy" id="392030"/>
    <lineage>
        <taxon>Eukaryota</taxon>
        <taxon>Metazoa</taxon>
        <taxon>Spiralia</taxon>
        <taxon>Gnathifera</taxon>
        <taxon>Rotifera</taxon>
        <taxon>Eurotatoria</taxon>
        <taxon>Bdelloidea</taxon>
        <taxon>Philodinida</taxon>
        <taxon>Philodinidae</taxon>
        <taxon>Rotaria</taxon>
    </lineage>
</organism>
<reference evidence="1" key="1">
    <citation type="submission" date="2021-02" db="EMBL/GenBank/DDBJ databases">
        <authorList>
            <person name="Nowell W R."/>
        </authorList>
    </citation>
    <scope>NUCLEOTIDE SEQUENCE</scope>
</reference>
<name>A0A8S3AK66_9BILA</name>
<feature type="non-terminal residue" evidence="1">
    <location>
        <position position="61"/>
    </location>
</feature>
<proteinExistence type="predicted"/>
<accession>A0A8S3AK66</accession>
<gene>
    <name evidence="1" type="ORF">GIL414_LOCUS44599</name>
    <name evidence="2" type="ORF">SMN809_LOCUS45365</name>
</gene>
<dbReference type="Proteomes" id="UP000676336">
    <property type="component" value="Unassembled WGS sequence"/>
</dbReference>
<evidence type="ECO:0000313" key="1">
    <source>
        <dbReference type="EMBL" id="CAF4738238.1"/>
    </source>
</evidence>
<dbReference type="SUPFAM" id="SSF47473">
    <property type="entry name" value="EF-hand"/>
    <property type="match status" value="1"/>
</dbReference>